<reference evidence="1 2" key="1">
    <citation type="submission" date="2023-10" db="EMBL/GenBank/DDBJ databases">
        <authorList>
            <person name="Wang X.X."/>
        </authorList>
    </citation>
    <scope>NUCLEOTIDE SEQUENCE [LARGE SCALE GENOMIC DNA]</scope>
    <source>
        <strain evidence="1 2">NBRC 12816</strain>
    </source>
</reference>
<evidence type="ECO:0000313" key="1">
    <source>
        <dbReference type="EMBL" id="MDX2291165.1"/>
    </source>
</evidence>
<accession>A0ABU4K090</accession>
<sequence>MAFTEKYLTVPEPVEIGGRHIKRYHVTSDPAGIEPEVEKAAYALLPDLLPEPDGTPAAAFAVLHRGSDTGAYLNVYSWAWDNVLHFAGAAAGQSALGCPDSDPTHFVPVTGTARDRSWIGCVWELAPLGHERAAWIRHVLAPDTPDLPGYLADSLRTGTTATTAADGGQAA</sequence>
<name>A0ABU4K090_9ACTN</name>
<proteinExistence type="predicted"/>
<protein>
    <submittedName>
        <fullName evidence="1">Uncharacterized protein</fullName>
    </submittedName>
</protein>
<dbReference type="EMBL" id="JAWJZF010000181">
    <property type="protein sequence ID" value="MDX2291165.1"/>
    <property type="molecule type" value="Genomic_DNA"/>
</dbReference>
<dbReference type="Proteomes" id="UP001278571">
    <property type="component" value="Unassembled WGS sequence"/>
</dbReference>
<organism evidence="1 2">
    <name type="scientific">Streptomyces roseolus</name>
    <dbReference type="NCBI Taxonomy" id="67358"/>
    <lineage>
        <taxon>Bacteria</taxon>
        <taxon>Bacillati</taxon>
        <taxon>Actinomycetota</taxon>
        <taxon>Actinomycetes</taxon>
        <taxon>Kitasatosporales</taxon>
        <taxon>Streptomycetaceae</taxon>
        <taxon>Streptomyces</taxon>
    </lineage>
</organism>
<comment type="caution">
    <text evidence="1">The sequence shown here is derived from an EMBL/GenBank/DDBJ whole genome shotgun (WGS) entry which is preliminary data.</text>
</comment>
<evidence type="ECO:0000313" key="2">
    <source>
        <dbReference type="Proteomes" id="UP001278571"/>
    </source>
</evidence>
<dbReference type="RefSeq" id="WP_319007749.1">
    <property type="nucleotide sequence ID" value="NZ_JAWJZF010000181.1"/>
</dbReference>
<gene>
    <name evidence="1" type="ORF">R2363_03110</name>
</gene>
<keyword evidence="2" id="KW-1185">Reference proteome</keyword>